<dbReference type="KEGG" id="ngr:NAEGRDRAFT_68632"/>
<protein>
    <submittedName>
        <fullName evidence="1">Predicted protein</fullName>
    </submittedName>
</protein>
<sequence>MFGNKHPNNPSNLDARIKEESKLKYFSDYVRDKEITNRKVDFWEKNKPKYSLQRIVSGRYPLISSRSEYNKSVEQRRLKLIELQQIEKQQYQMELLHRTFK</sequence>
<dbReference type="InParanoid" id="D2VIB9"/>
<dbReference type="AlphaFoldDB" id="D2VIB9"/>
<gene>
    <name evidence="1" type="ORF">NAEGRDRAFT_68632</name>
</gene>
<accession>D2VIB9</accession>
<keyword evidence="2" id="KW-1185">Reference proteome</keyword>
<dbReference type="OrthoDB" id="10249689at2759"/>
<dbReference type="Proteomes" id="UP000006671">
    <property type="component" value="Unassembled WGS sequence"/>
</dbReference>
<name>D2VIB9_NAEGR</name>
<evidence type="ECO:0000313" key="1">
    <source>
        <dbReference type="EMBL" id="EFC43570.1"/>
    </source>
</evidence>
<dbReference type="EMBL" id="GG738873">
    <property type="protein sequence ID" value="EFC43570.1"/>
    <property type="molecule type" value="Genomic_DNA"/>
</dbReference>
<dbReference type="OMA" id="YQMELLH"/>
<dbReference type="VEuPathDB" id="AmoebaDB:NAEGRDRAFT_68632"/>
<reference evidence="1 2" key="1">
    <citation type="journal article" date="2010" name="Cell">
        <title>The genome of Naegleria gruberi illuminates early eukaryotic versatility.</title>
        <authorList>
            <person name="Fritz-Laylin L.K."/>
            <person name="Prochnik S.E."/>
            <person name="Ginger M.L."/>
            <person name="Dacks J.B."/>
            <person name="Carpenter M.L."/>
            <person name="Field M.C."/>
            <person name="Kuo A."/>
            <person name="Paredez A."/>
            <person name="Chapman J."/>
            <person name="Pham J."/>
            <person name="Shu S."/>
            <person name="Neupane R."/>
            <person name="Cipriano M."/>
            <person name="Mancuso J."/>
            <person name="Tu H."/>
            <person name="Salamov A."/>
            <person name="Lindquist E."/>
            <person name="Shapiro H."/>
            <person name="Lucas S."/>
            <person name="Grigoriev I.V."/>
            <person name="Cande W.Z."/>
            <person name="Fulton C."/>
            <person name="Rokhsar D.S."/>
            <person name="Dawson S.C."/>
        </authorList>
    </citation>
    <scope>NUCLEOTIDE SEQUENCE [LARGE SCALE GENOMIC DNA]</scope>
    <source>
        <strain evidence="1 2">NEG-M</strain>
    </source>
</reference>
<dbReference type="GeneID" id="8853805"/>
<organism evidence="2">
    <name type="scientific">Naegleria gruberi</name>
    <name type="common">Amoeba</name>
    <dbReference type="NCBI Taxonomy" id="5762"/>
    <lineage>
        <taxon>Eukaryota</taxon>
        <taxon>Discoba</taxon>
        <taxon>Heterolobosea</taxon>
        <taxon>Tetramitia</taxon>
        <taxon>Eutetramitia</taxon>
        <taxon>Vahlkampfiidae</taxon>
        <taxon>Naegleria</taxon>
    </lineage>
</organism>
<evidence type="ECO:0000313" key="2">
    <source>
        <dbReference type="Proteomes" id="UP000006671"/>
    </source>
</evidence>
<dbReference type="RefSeq" id="XP_002676314.1">
    <property type="nucleotide sequence ID" value="XM_002676268.1"/>
</dbReference>
<proteinExistence type="predicted"/>